<evidence type="ECO:0000256" key="5">
    <source>
        <dbReference type="ARBA" id="ARBA00022824"/>
    </source>
</evidence>
<dbReference type="InterPro" id="IPR008803">
    <property type="entry name" value="RHD3/Sey1"/>
</dbReference>
<keyword evidence="6" id="KW-1133">Transmembrane helix</keyword>
<evidence type="ECO:0000313" key="11">
    <source>
        <dbReference type="EMBL" id="PPQ99267.1"/>
    </source>
</evidence>
<dbReference type="GO" id="GO:0005525">
    <property type="term" value="F:GTP binding"/>
    <property type="evidence" value="ECO:0007669"/>
    <property type="project" value="UniProtKB-KW"/>
</dbReference>
<protein>
    <recommendedName>
        <fullName evidence="10">GB1/RHD3-type G domain-containing protein</fullName>
    </recommendedName>
</protein>
<dbReference type="EMBL" id="NHTK01001365">
    <property type="protein sequence ID" value="PPQ99267.1"/>
    <property type="molecule type" value="Genomic_DNA"/>
</dbReference>
<evidence type="ECO:0000256" key="1">
    <source>
        <dbReference type="ARBA" id="ARBA00004477"/>
    </source>
</evidence>
<dbReference type="AlphaFoldDB" id="A0A409Y8C8"/>
<keyword evidence="4" id="KW-0378">Hydrolase</keyword>
<dbReference type="GO" id="GO:0016320">
    <property type="term" value="P:endoplasmic reticulum membrane fusion"/>
    <property type="evidence" value="ECO:0007669"/>
    <property type="project" value="TreeGrafter"/>
</dbReference>
<accession>A0A409Y8C8</accession>
<dbReference type="FunFam" id="3.40.50.300:FF:000727">
    <property type="entry name" value="Protein SEY1 homolog"/>
    <property type="match status" value="1"/>
</dbReference>
<keyword evidence="3" id="KW-0547">Nucleotide-binding</keyword>
<dbReference type="OrthoDB" id="1597724at2759"/>
<keyword evidence="12" id="KW-1185">Reference proteome</keyword>
<dbReference type="GO" id="GO:0005789">
    <property type="term" value="C:endoplasmic reticulum membrane"/>
    <property type="evidence" value="ECO:0007669"/>
    <property type="project" value="UniProtKB-SubCell"/>
</dbReference>
<dbReference type="Gene3D" id="3.40.50.300">
    <property type="entry name" value="P-loop containing nucleotide triphosphate hydrolases"/>
    <property type="match status" value="1"/>
</dbReference>
<dbReference type="STRING" id="181874.A0A409Y8C8"/>
<reference evidence="11 12" key="1">
    <citation type="journal article" date="2018" name="Evol. Lett.">
        <title>Horizontal gene cluster transfer increased hallucinogenic mushroom diversity.</title>
        <authorList>
            <person name="Reynolds H.T."/>
            <person name="Vijayakumar V."/>
            <person name="Gluck-Thaler E."/>
            <person name="Korotkin H.B."/>
            <person name="Matheny P.B."/>
            <person name="Slot J.C."/>
        </authorList>
    </citation>
    <scope>NUCLEOTIDE SEQUENCE [LARGE SCALE GENOMIC DNA]</scope>
    <source>
        <strain evidence="11 12">2629</strain>
    </source>
</reference>
<keyword evidence="7" id="KW-0342">GTP-binding</keyword>
<dbReference type="PANTHER" id="PTHR45923:SF2">
    <property type="entry name" value="PROTEIN SEY1"/>
    <property type="match status" value="1"/>
</dbReference>
<evidence type="ECO:0000256" key="9">
    <source>
        <dbReference type="PROSITE-ProRule" id="PRU01052"/>
    </source>
</evidence>
<evidence type="ECO:0000256" key="2">
    <source>
        <dbReference type="ARBA" id="ARBA00022692"/>
    </source>
</evidence>
<proteinExistence type="inferred from homology"/>
<dbReference type="GO" id="GO:0003924">
    <property type="term" value="F:GTPase activity"/>
    <property type="evidence" value="ECO:0007669"/>
    <property type="project" value="TreeGrafter"/>
</dbReference>
<evidence type="ECO:0000256" key="4">
    <source>
        <dbReference type="ARBA" id="ARBA00022801"/>
    </source>
</evidence>
<dbReference type="InterPro" id="IPR027417">
    <property type="entry name" value="P-loop_NTPase"/>
</dbReference>
<evidence type="ECO:0000256" key="3">
    <source>
        <dbReference type="ARBA" id="ARBA00022741"/>
    </source>
</evidence>
<dbReference type="PROSITE" id="PS51715">
    <property type="entry name" value="G_GB1_RHD3"/>
    <property type="match status" value="1"/>
</dbReference>
<evidence type="ECO:0000256" key="7">
    <source>
        <dbReference type="ARBA" id="ARBA00023134"/>
    </source>
</evidence>
<dbReference type="PANTHER" id="PTHR45923">
    <property type="entry name" value="PROTEIN SEY1"/>
    <property type="match status" value="1"/>
</dbReference>
<evidence type="ECO:0000256" key="6">
    <source>
        <dbReference type="ARBA" id="ARBA00022989"/>
    </source>
</evidence>
<dbReference type="InParanoid" id="A0A409Y8C8"/>
<dbReference type="Pfam" id="PF05879">
    <property type="entry name" value="RHD3_GTPase"/>
    <property type="match status" value="1"/>
</dbReference>
<feature type="domain" description="GB1/RHD3-type G" evidence="10">
    <location>
        <begin position="52"/>
        <end position="271"/>
    </location>
</feature>
<dbReference type="Proteomes" id="UP000284842">
    <property type="component" value="Unassembled WGS sequence"/>
</dbReference>
<comment type="similarity">
    <text evidence="9">Belongs to the TRAFAC class dynamin-like GTPase superfamily. GB1/RHD3 GTPase family.</text>
</comment>
<sequence>MVLPKIFGRGILGSVGVAAAVAKNKLQIINDQEQFLQGLDDQLTNWGLQDISMAYEIVAVVGSQSSGKSTLLNHLFGTDFAVMDPASRGRTTNGIWLSAAHDPPNLIVMDVEGSDGSSRDDNQTFERKSALFALATSRALVVNMWENQVGLYNGGNMGLLRIILEEYLALFGGVAAADYEPPQILFVIQAHSGITPLNSLSNTIMADLERMWQGIVKPPSLSSQQLKDHFNFQFESLPHIIWAPDAYKKGIDTLRKRFTDKNSSSYLFQQSKPPSVPVGGLELHMQMIWQKVQSSENLNLPSQHDLLAGAICDRISESILARFRPHLDPHIATINEGQVIDNLGALLRSWRSDVLGQYDRDTSHYAAAIHQGRRKALSGAFFNEVSVIVFGQLRNLRSSSLTAFDNTLRDSMTQDDVLYQATVSQERTRHENEYASEVHSLRLDGSNWPLEPESQQFMDGLAERATIREREKKLFNAPIRVTKEDNVGSRKTMTTSATLYRDGKLVVDVYTRTRKNNEGLRGRVLVVVVDVNGNAVGISNELRCTTRGGVWDPFTPSSGHDQFHLQLPADVGRAAFSLDIYQTDNVTLGGTVDRVIKNVNGVVAVATALGF</sequence>
<organism evidence="11 12">
    <name type="scientific">Panaeolus cyanescens</name>
    <dbReference type="NCBI Taxonomy" id="181874"/>
    <lineage>
        <taxon>Eukaryota</taxon>
        <taxon>Fungi</taxon>
        <taxon>Dikarya</taxon>
        <taxon>Basidiomycota</taxon>
        <taxon>Agaricomycotina</taxon>
        <taxon>Agaricomycetes</taxon>
        <taxon>Agaricomycetidae</taxon>
        <taxon>Agaricales</taxon>
        <taxon>Agaricineae</taxon>
        <taxon>Galeropsidaceae</taxon>
        <taxon>Panaeolus</taxon>
    </lineage>
</organism>
<dbReference type="Pfam" id="PF20428">
    <property type="entry name" value="Sey1_3HB"/>
    <property type="match status" value="1"/>
</dbReference>
<dbReference type="InterPro" id="IPR046758">
    <property type="entry name" value="Sey1/RHD3-like_3HB"/>
</dbReference>
<comment type="subcellular location">
    <subcellularLocation>
        <location evidence="1">Endoplasmic reticulum membrane</location>
        <topology evidence="1">Multi-pass membrane protein</topology>
    </subcellularLocation>
</comment>
<gene>
    <name evidence="11" type="ORF">CVT24_009312</name>
</gene>
<evidence type="ECO:0000313" key="12">
    <source>
        <dbReference type="Proteomes" id="UP000284842"/>
    </source>
</evidence>
<dbReference type="InterPro" id="IPR030386">
    <property type="entry name" value="G_GB1_RHD3_dom"/>
</dbReference>
<evidence type="ECO:0000256" key="8">
    <source>
        <dbReference type="ARBA" id="ARBA00023136"/>
    </source>
</evidence>
<keyword evidence="2" id="KW-0812">Transmembrane</keyword>
<evidence type="ECO:0000259" key="10">
    <source>
        <dbReference type="PROSITE" id="PS51715"/>
    </source>
</evidence>
<keyword evidence="5" id="KW-0256">Endoplasmic reticulum</keyword>
<name>A0A409Y8C8_9AGAR</name>
<comment type="caution">
    <text evidence="11">The sequence shown here is derived from an EMBL/GenBank/DDBJ whole genome shotgun (WGS) entry which is preliminary data.</text>
</comment>
<dbReference type="CDD" id="cd01851">
    <property type="entry name" value="GBP"/>
    <property type="match status" value="1"/>
</dbReference>
<dbReference type="SUPFAM" id="SSF52540">
    <property type="entry name" value="P-loop containing nucleoside triphosphate hydrolases"/>
    <property type="match status" value="1"/>
</dbReference>
<keyword evidence="8" id="KW-0472">Membrane</keyword>